<proteinExistence type="predicted"/>
<dbReference type="EMBL" id="LGGO01000031">
    <property type="protein sequence ID" value="KUK77462.1"/>
    <property type="molecule type" value="Genomic_DNA"/>
</dbReference>
<dbReference type="SUPFAM" id="SSF52172">
    <property type="entry name" value="CheY-like"/>
    <property type="match status" value="1"/>
</dbReference>
<evidence type="ECO:0000313" key="3">
    <source>
        <dbReference type="EMBL" id="KUK77462.1"/>
    </source>
</evidence>
<name>A0A101HIH1_9BACT</name>
<evidence type="ECO:0000313" key="4">
    <source>
        <dbReference type="Proteomes" id="UP000053904"/>
    </source>
</evidence>
<evidence type="ECO:0000259" key="2">
    <source>
        <dbReference type="SMART" id="SM00862"/>
    </source>
</evidence>
<dbReference type="SUPFAM" id="SSF46894">
    <property type="entry name" value="C-terminal effector domain of the bipartite response regulators"/>
    <property type="match status" value="1"/>
</dbReference>
<dbReference type="InterPro" id="IPR001867">
    <property type="entry name" value="OmpR/PhoB-type_DNA-bd"/>
</dbReference>
<dbReference type="InterPro" id="IPR036388">
    <property type="entry name" value="WH-like_DNA-bd_sf"/>
</dbReference>
<dbReference type="InterPro" id="IPR016032">
    <property type="entry name" value="Sig_transdc_resp-reg_C-effctor"/>
</dbReference>
<dbReference type="AlphaFoldDB" id="A0A101HIH1"/>
<dbReference type="GO" id="GO:0006355">
    <property type="term" value="P:regulation of DNA-templated transcription"/>
    <property type="evidence" value="ECO:0007669"/>
    <property type="project" value="InterPro"/>
</dbReference>
<dbReference type="SMART" id="SM00862">
    <property type="entry name" value="Trans_reg_C"/>
    <property type="match status" value="1"/>
</dbReference>
<dbReference type="Pfam" id="PF00486">
    <property type="entry name" value="Trans_reg_C"/>
    <property type="match status" value="1"/>
</dbReference>
<dbReference type="InterPro" id="IPR011006">
    <property type="entry name" value="CheY-like_superfamily"/>
</dbReference>
<organism evidence="3 4">
    <name type="scientific">candidate division WS6 bacterium 34_10</name>
    <dbReference type="NCBI Taxonomy" id="1641389"/>
    <lineage>
        <taxon>Bacteria</taxon>
        <taxon>Candidatus Dojkabacteria</taxon>
    </lineage>
</organism>
<evidence type="ECO:0000256" key="1">
    <source>
        <dbReference type="ARBA" id="ARBA00023125"/>
    </source>
</evidence>
<protein>
    <submittedName>
        <fullName evidence="3">Response regulator receiver domain protein</fullName>
    </submittedName>
</protein>
<dbReference type="CDD" id="cd00383">
    <property type="entry name" value="trans_reg_C"/>
    <property type="match status" value="1"/>
</dbReference>
<sequence length="220" mass="25983">MKEPRVLVINIGTTSTCMKSLQEVNLWRVTHTSVQQSIPIIKKQYIDLFCIESNHFNQQIAHLLTLIKDNSLKSNILAIIPNERDIKQLFLKYGTDDYLCKPYNCEDLILRCKKLTQCLSLNYSAVYEKSSIRYERKFNRVMYKNTYIPLTPTESIIMQLLIKQPIITQEEIKKYLETKFGKKYSEKYITVIIYRIRKKVKLSTGRDLIRNKYGSGYYIV</sequence>
<dbReference type="GO" id="GO:0000160">
    <property type="term" value="P:phosphorelay signal transduction system"/>
    <property type="evidence" value="ECO:0007669"/>
    <property type="project" value="InterPro"/>
</dbReference>
<dbReference type="GO" id="GO:0003677">
    <property type="term" value="F:DNA binding"/>
    <property type="evidence" value="ECO:0007669"/>
    <property type="project" value="UniProtKB-KW"/>
</dbReference>
<dbReference type="Proteomes" id="UP000053904">
    <property type="component" value="Unassembled WGS sequence"/>
</dbReference>
<reference evidence="4" key="1">
    <citation type="journal article" date="2015" name="MBio">
        <title>Genome-Resolved Metagenomic Analysis Reveals Roles for Candidate Phyla and Other Microbial Community Members in Biogeochemical Transformations in Oil Reservoirs.</title>
        <authorList>
            <person name="Hu P."/>
            <person name="Tom L."/>
            <person name="Singh A."/>
            <person name="Thomas B.C."/>
            <person name="Baker B.J."/>
            <person name="Piceno Y.M."/>
            <person name="Andersen G.L."/>
            <person name="Banfield J.F."/>
        </authorList>
    </citation>
    <scope>NUCLEOTIDE SEQUENCE [LARGE SCALE GENOMIC DNA]</scope>
</reference>
<accession>A0A101HIH1</accession>
<gene>
    <name evidence="3" type="ORF">XD93_0316</name>
</gene>
<comment type="caution">
    <text evidence="3">The sequence shown here is derived from an EMBL/GenBank/DDBJ whole genome shotgun (WGS) entry which is preliminary data.</text>
</comment>
<feature type="domain" description="OmpR/PhoB-type" evidence="2">
    <location>
        <begin position="145"/>
        <end position="219"/>
    </location>
</feature>
<dbReference type="Gene3D" id="1.10.10.10">
    <property type="entry name" value="Winged helix-like DNA-binding domain superfamily/Winged helix DNA-binding domain"/>
    <property type="match status" value="1"/>
</dbReference>
<keyword evidence="1" id="KW-0238">DNA-binding</keyword>